<accession>Q3SS61</accession>
<dbReference type="KEGG" id="nwi:Nwi_1619"/>
<dbReference type="HOGENOM" id="CLU_147810_6_1_5"/>
<reference evidence="1 2" key="1">
    <citation type="journal article" date="2006" name="Appl. Environ. Microbiol.">
        <title>Genome sequence of the chemolithoautotrophic nitrite-oxidizing bacterium Nitrobacter winogradskyi Nb-255.</title>
        <authorList>
            <person name="Starkenburg S.R."/>
            <person name="Chain P.S."/>
            <person name="Sayavedra-Soto L.A."/>
            <person name="Hauser L."/>
            <person name="Land M.L."/>
            <person name="Larimer F.W."/>
            <person name="Malfatti S.A."/>
            <person name="Klotz M.G."/>
            <person name="Bottomley P.J."/>
            <person name="Arp D.J."/>
            <person name="Hickey W.J."/>
        </authorList>
    </citation>
    <scope>NUCLEOTIDE SEQUENCE [LARGE SCALE GENOMIC DNA]</scope>
    <source>
        <strain evidence="2">ATCC 25391 / DSM 10237 / CIP 104748 / NCIMB 11846 / Nb-255</strain>
    </source>
</reference>
<dbReference type="STRING" id="323098.Nwi_1619"/>
<name>Q3SS61_NITWN</name>
<dbReference type="eggNOG" id="COG5614">
    <property type="taxonomic scope" value="Bacteria"/>
</dbReference>
<gene>
    <name evidence="1" type="ordered locus">Nwi_1619</name>
</gene>
<proteinExistence type="predicted"/>
<dbReference type="NCBIfam" id="TIGR01563">
    <property type="entry name" value="gp16_SPP1"/>
    <property type="match status" value="1"/>
</dbReference>
<dbReference type="Gene3D" id="2.40.10.270">
    <property type="entry name" value="Bacteriophage SPP1 head-tail adaptor protein"/>
    <property type="match status" value="1"/>
</dbReference>
<evidence type="ECO:0000313" key="1">
    <source>
        <dbReference type="EMBL" id="ABA04880.1"/>
    </source>
</evidence>
<organism evidence="1 2">
    <name type="scientific">Nitrobacter winogradskyi (strain ATCC 25391 / DSM 10237 / CIP 104748 / NCIMB 11846 / Nb-255)</name>
    <dbReference type="NCBI Taxonomy" id="323098"/>
    <lineage>
        <taxon>Bacteria</taxon>
        <taxon>Pseudomonadati</taxon>
        <taxon>Pseudomonadota</taxon>
        <taxon>Alphaproteobacteria</taxon>
        <taxon>Hyphomicrobiales</taxon>
        <taxon>Nitrobacteraceae</taxon>
        <taxon>Nitrobacter</taxon>
    </lineage>
</organism>
<dbReference type="Proteomes" id="UP000002531">
    <property type="component" value="Chromosome"/>
</dbReference>
<dbReference type="InterPro" id="IPR038666">
    <property type="entry name" value="SSP1_head-tail_sf"/>
</dbReference>
<dbReference type="InterPro" id="IPR008767">
    <property type="entry name" value="Phage_SPP1_head-tail_adaptor"/>
</dbReference>
<sequence length="109" mass="12530">MERRDMRAGKLDQQIAIQRFTNTVDDFGTPVETWTTLATVRAQVIQQSTEEFIRNFGASDETITVFRVRWIDGITTADRVLFDGDSHNIKETKQIGRRAGLELRCQRIA</sequence>
<evidence type="ECO:0000313" key="2">
    <source>
        <dbReference type="Proteomes" id="UP000002531"/>
    </source>
</evidence>
<protein>
    <submittedName>
        <fullName evidence="1">Phage head-tail adaptor, putative</fullName>
    </submittedName>
</protein>
<dbReference type="EMBL" id="CP000115">
    <property type="protein sequence ID" value="ABA04880.1"/>
    <property type="molecule type" value="Genomic_DNA"/>
</dbReference>
<dbReference type="Pfam" id="PF05521">
    <property type="entry name" value="Phage_HCP"/>
    <property type="match status" value="1"/>
</dbReference>
<dbReference type="AlphaFoldDB" id="Q3SS61"/>
<keyword evidence="2" id="KW-1185">Reference proteome</keyword>